<evidence type="ECO:0000313" key="4">
    <source>
        <dbReference type="Proteomes" id="UP001500542"/>
    </source>
</evidence>
<dbReference type="Proteomes" id="UP001500542">
    <property type="component" value="Unassembled WGS sequence"/>
</dbReference>
<name>A0ABP4C722_9ACTN</name>
<protein>
    <submittedName>
        <fullName evidence="3">Uncharacterized protein</fullName>
    </submittedName>
</protein>
<sequence>MNPTDKVDDLLAEAGAQWRATQPSAPEPDLDRIMSAKNTPKRRWLIPTLAAASVAAIAVAALTILPDHNEPAVAPPASKPTPQAAEGTGAAGKPTADDLLVRNGDKVEVNGDVVAAPGKDAMFCPPVMSTLPVVDPALQPAPSCDQNGVKLIGFDPARMTGAKTVKGVSVGNAHVVGVWNDKTITVEEQTAYRTPPPVDLDALACPAPAGGWPSKPGNFESKTVQTFLAARQDEIAGTRFKYPEGRSRKAPVVIAVGVAHGDLGAFRKAFETVYQGNLCVYRGKVSLTDNYRITDAVNNLLVGRNDLGITASGGQGPDDGTVPISLLVLDEKATDTFAPLGLANFEFDVDVRPVR</sequence>
<organism evidence="3 4">
    <name type="scientific">Kribbella koreensis</name>
    <dbReference type="NCBI Taxonomy" id="57909"/>
    <lineage>
        <taxon>Bacteria</taxon>
        <taxon>Bacillati</taxon>
        <taxon>Actinomycetota</taxon>
        <taxon>Actinomycetes</taxon>
        <taxon>Propionibacteriales</taxon>
        <taxon>Kribbellaceae</taxon>
        <taxon>Kribbella</taxon>
    </lineage>
</organism>
<evidence type="ECO:0000256" key="1">
    <source>
        <dbReference type="SAM" id="MobiDB-lite"/>
    </source>
</evidence>
<keyword evidence="2" id="KW-0472">Membrane</keyword>
<keyword evidence="4" id="KW-1185">Reference proteome</keyword>
<feature type="region of interest" description="Disordered" evidence="1">
    <location>
        <begin position="71"/>
        <end position="97"/>
    </location>
</feature>
<evidence type="ECO:0000256" key="2">
    <source>
        <dbReference type="SAM" id="Phobius"/>
    </source>
</evidence>
<accession>A0ABP4C722</accession>
<comment type="caution">
    <text evidence="3">The sequence shown here is derived from an EMBL/GenBank/DDBJ whole genome shotgun (WGS) entry which is preliminary data.</text>
</comment>
<reference evidence="4" key="1">
    <citation type="journal article" date="2019" name="Int. J. Syst. Evol. Microbiol.">
        <title>The Global Catalogue of Microorganisms (GCM) 10K type strain sequencing project: providing services to taxonomists for standard genome sequencing and annotation.</title>
        <authorList>
            <consortium name="The Broad Institute Genomics Platform"/>
            <consortium name="The Broad Institute Genome Sequencing Center for Infectious Disease"/>
            <person name="Wu L."/>
            <person name="Ma J."/>
        </authorList>
    </citation>
    <scope>NUCLEOTIDE SEQUENCE [LARGE SCALE GENOMIC DNA]</scope>
    <source>
        <strain evidence="4">JCM 10977</strain>
    </source>
</reference>
<dbReference type="EMBL" id="BAAAHK010000022">
    <property type="protein sequence ID" value="GAA0961590.1"/>
    <property type="molecule type" value="Genomic_DNA"/>
</dbReference>
<dbReference type="RefSeq" id="WP_343982871.1">
    <property type="nucleotide sequence ID" value="NZ_BAAAHK010000022.1"/>
</dbReference>
<proteinExistence type="predicted"/>
<gene>
    <name evidence="3" type="ORF">GCM10009554_78300</name>
</gene>
<keyword evidence="2" id="KW-1133">Transmembrane helix</keyword>
<keyword evidence="2" id="KW-0812">Transmembrane</keyword>
<feature type="transmembrane region" description="Helical" evidence="2">
    <location>
        <begin position="44"/>
        <end position="65"/>
    </location>
</feature>
<evidence type="ECO:0000313" key="3">
    <source>
        <dbReference type="EMBL" id="GAA0961590.1"/>
    </source>
</evidence>